<dbReference type="FunFam" id="2.40.30.10:FF:000001">
    <property type="entry name" value="Elongation factor Tu"/>
    <property type="match status" value="1"/>
</dbReference>
<dbReference type="Pfam" id="PF03143">
    <property type="entry name" value="GTP_EFTU_D3"/>
    <property type="match status" value="1"/>
</dbReference>
<sequence length="437" mass="48124">MAAHVLSRGSVYGRSFLFSRCFSIKTNYELRKLSVTPVRSYSAEKAVYKRDKPHINIGTLGHVDHGKTSLTAAITKVLSEVGGASYKSYGDIDNAPEERLRGITISAAHVEYQTDNRHYAHIDCPGHADYIKNMITGTAQMDGAILVVAANDGQMPQTREHLLLANQIGIKHVVVYVNKADMVDGEMLELVELEMREVLSEYGYDGENTPFITGSARCALEDKDPEIGRDSILKLLSHVDSWIPLPVRDVDKPLLLPIEEVYSIPGRGTVVTGRLERGVLKKGDNVEIIGYENKFSTVVKGLEIFHKELDEAKAGDQLGALIRSVKREDIKRGQVLIAPGSMDTHSKIKAQVYVLEKEKGGRHTPFVTNYSPVLFTKTTRITAAITLPEGKDMIMPGDDTELSLQLRTGIPIEKGQRFTLRDGGKTIGTGVVTAIVE</sequence>
<comment type="similarity">
    <text evidence="2 10">Belongs to the TRAFAC class translation factor GTPase superfamily. Classic translation factor GTPase family. EF-Tu/EF-1A subfamily.</text>
</comment>
<dbReference type="OrthoDB" id="2067at2759"/>
<evidence type="ECO:0000256" key="2">
    <source>
        <dbReference type="ARBA" id="ARBA00007249"/>
    </source>
</evidence>
<dbReference type="FunFam" id="3.40.50.300:FF:000003">
    <property type="entry name" value="Elongation factor Tu"/>
    <property type="match status" value="1"/>
</dbReference>
<dbReference type="CDD" id="cd03707">
    <property type="entry name" value="EFTU_III"/>
    <property type="match status" value="1"/>
</dbReference>
<evidence type="ECO:0000259" key="11">
    <source>
        <dbReference type="PROSITE" id="PS51722"/>
    </source>
</evidence>
<dbReference type="Gene3D" id="3.40.50.300">
    <property type="entry name" value="P-loop containing nucleotide triphosphate hydrolases"/>
    <property type="match status" value="1"/>
</dbReference>
<evidence type="ECO:0000256" key="6">
    <source>
        <dbReference type="ARBA" id="ARBA00022946"/>
    </source>
</evidence>
<evidence type="ECO:0000313" key="13">
    <source>
        <dbReference type="Proteomes" id="UP000007879"/>
    </source>
</evidence>
<dbReference type="InterPro" id="IPR004541">
    <property type="entry name" value="Transl_elong_EFTu/EF1A_bac/org"/>
</dbReference>
<dbReference type="NCBIfam" id="NF000766">
    <property type="entry name" value="PRK00049.1"/>
    <property type="match status" value="1"/>
</dbReference>
<dbReference type="NCBIfam" id="TIGR00231">
    <property type="entry name" value="small_GTP"/>
    <property type="match status" value="1"/>
</dbReference>
<dbReference type="InterPro" id="IPR009000">
    <property type="entry name" value="Transl_B-barrel_sf"/>
</dbReference>
<evidence type="ECO:0000256" key="5">
    <source>
        <dbReference type="ARBA" id="ARBA00022917"/>
    </source>
</evidence>
<evidence type="ECO:0000256" key="1">
    <source>
        <dbReference type="ARBA" id="ARBA00004173"/>
    </source>
</evidence>
<keyword evidence="8 10" id="KW-0342">GTP-binding</keyword>
<dbReference type="Gene3D" id="2.40.30.10">
    <property type="entry name" value="Translation factors"/>
    <property type="match status" value="2"/>
</dbReference>
<dbReference type="EnsemblMetazoa" id="XM_003384759.2">
    <property type="protein sequence ID" value="XP_003384807.2"/>
    <property type="gene ID" value="LOC100641714"/>
</dbReference>
<dbReference type="NCBIfam" id="TIGR00485">
    <property type="entry name" value="EF-Tu"/>
    <property type="match status" value="1"/>
</dbReference>
<dbReference type="FunCoup" id="A0A1X7VE14">
    <property type="interactions" value="771"/>
</dbReference>
<dbReference type="PANTHER" id="PTHR43721">
    <property type="entry name" value="ELONGATION FACTOR TU-RELATED"/>
    <property type="match status" value="1"/>
</dbReference>
<dbReference type="EnsemblMetazoa" id="Aqu2.1.37974_001">
    <property type="protein sequence ID" value="Aqu2.1.37974_001"/>
    <property type="gene ID" value="Aqu2.1.37974"/>
</dbReference>
<keyword evidence="5" id="KW-0648">Protein biosynthesis</keyword>
<dbReference type="InterPro" id="IPR027417">
    <property type="entry name" value="P-loop_NTPase"/>
</dbReference>
<dbReference type="CDD" id="cd03697">
    <property type="entry name" value="EFTU_II"/>
    <property type="match status" value="1"/>
</dbReference>
<gene>
    <name evidence="12" type="primary">100641714</name>
</gene>
<evidence type="ECO:0000256" key="10">
    <source>
        <dbReference type="RuleBase" id="RU000325"/>
    </source>
</evidence>
<dbReference type="InterPro" id="IPR009001">
    <property type="entry name" value="Transl_elong_EF1A/Init_IF2_C"/>
</dbReference>
<dbReference type="PRINTS" id="PR00315">
    <property type="entry name" value="ELONGATNFCT"/>
</dbReference>
<name>A0A1X7VE14_AMPQE</name>
<dbReference type="SUPFAM" id="SSF50465">
    <property type="entry name" value="EF-Tu/eEF-1alpha/eIF2-gamma C-terminal domain"/>
    <property type="match status" value="1"/>
</dbReference>
<evidence type="ECO:0000256" key="9">
    <source>
        <dbReference type="ARBA" id="ARBA00051990"/>
    </source>
</evidence>
<keyword evidence="6" id="KW-0809">Transit peptide</keyword>
<proteinExistence type="inferred from homology"/>
<dbReference type="InterPro" id="IPR031157">
    <property type="entry name" value="G_TR_CS"/>
</dbReference>
<dbReference type="KEGG" id="aqu:100641714"/>
<evidence type="ECO:0000313" key="12">
    <source>
        <dbReference type="EnsemblMetazoa" id="Aqu2.1.37974_001"/>
    </source>
</evidence>
<dbReference type="GO" id="GO:0070125">
    <property type="term" value="P:mitochondrial translational elongation"/>
    <property type="evidence" value="ECO:0007669"/>
    <property type="project" value="TreeGrafter"/>
</dbReference>
<dbReference type="STRING" id="400682.A0A1X7VE14"/>
<dbReference type="InterPro" id="IPR004160">
    <property type="entry name" value="Transl_elong_EFTu/EF1A_C"/>
</dbReference>
<feature type="domain" description="Tr-type G" evidence="11">
    <location>
        <begin position="52"/>
        <end position="247"/>
    </location>
</feature>
<dbReference type="NCBIfam" id="NF009373">
    <property type="entry name" value="PRK12736.1"/>
    <property type="match status" value="1"/>
</dbReference>
<dbReference type="InterPro" id="IPR033720">
    <property type="entry name" value="EFTU_2"/>
</dbReference>
<dbReference type="eggNOG" id="KOG0460">
    <property type="taxonomic scope" value="Eukaryota"/>
</dbReference>
<dbReference type="InParanoid" id="A0A1X7VE14"/>
<dbReference type="Pfam" id="PF03144">
    <property type="entry name" value="GTP_EFTU_D2"/>
    <property type="match status" value="1"/>
</dbReference>
<comment type="catalytic activity">
    <reaction evidence="9">
        <text>GTP + H2O = GDP + phosphate + H(+)</text>
        <dbReference type="Rhea" id="RHEA:19669"/>
        <dbReference type="ChEBI" id="CHEBI:15377"/>
        <dbReference type="ChEBI" id="CHEBI:15378"/>
        <dbReference type="ChEBI" id="CHEBI:37565"/>
        <dbReference type="ChEBI" id="CHEBI:43474"/>
        <dbReference type="ChEBI" id="CHEBI:58189"/>
        <dbReference type="EC" id="3.6.5.3"/>
    </reaction>
    <physiologicalReaction direction="left-to-right" evidence="9">
        <dbReference type="Rhea" id="RHEA:19670"/>
    </physiologicalReaction>
</comment>
<dbReference type="CDD" id="cd01884">
    <property type="entry name" value="EF_Tu"/>
    <property type="match status" value="1"/>
</dbReference>
<keyword evidence="13" id="KW-1185">Reference proteome</keyword>
<dbReference type="Proteomes" id="UP000007879">
    <property type="component" value="Unassembled WGS sequence"/>
</dbReference>
<comment type="subcellular location">
    <subcellularLocation>
        <location evidence="1">Mitochondrion</location>
    </subcellularLocation>
</comment>
<reference evidence="12" key="2">
    <citation type="submission" date="2017-05" db="UniProtKB">
        <authorList>
            <consortium name="EnsemblMetazoa"/>
        </authorList>
    </citation>
    <scope>IDENTIFICATION</scope>
</reference>
<evidence type="ECO:0000256" key="7">
    <source>
        <dbReference type="ARBA" id="ARBA00023128"/>
    </source>
</evidence>
<dbReference type="AlphaFoldDB" id="A0A1X7VE14"/>
<dbReference type="PANTHER" id="PTHR43721:SF36">
    <property type="entry name" value="ELONGATION FACTOR TU, MITOCHONDRIAL"/>
    <property type="match status" value="1"/>
</dbReference>
<keyword evidence="3 10" id="KW-0547">Nucleotide-binding</keyword>
<dbReference type="GO" id="GO:0005739">
    <property type="term" value="C:mitochondrion"/>
    <property type="evidence" value="ECO:0007669"/>
    <property type="project" value="UniProtKB-SubCell"/>
</dbReference>
<protein>
    <recommendedName>
        <fullName evidence="10">Elongation factor Tu</fullName>
    </recommendedName>
</protein>
<dbReference type="Pfam" id="PF00009">
    <property type="entry name" value="GTP_EFTU"/>
    <property type="match status" value="1"/>
</dbReference>
<reference evidence="13" key="1">
    <citation type="journal article" date="2010" name="Nature">
        <title>The Amphimedon queenslandica genome and the evolution of animal complexity.</title>
        <authorList>
            <person name="Srivastava M."/>
            <person name="Simakov O."/>
            <person name="Chapman J."/>
            <person name="Fahey B."/>
            <person name="Gauthier M.E."/>
            <person name="Mitros T."/>
            <person name="Richards G.S."/>
            <person name="Conaco C."/>
            <person name="Dacre M."/>
            <person name="Hellsten U."/>
            <person name="Larroux C."/>
            <person name="Putnam N.H."/>
            <person name="Stanke M."/>
            <person name="Adamska M."/>
            <person name="Darling A."/>
            <person name="Degnan S.M."/>
            <person name="Oakley T.H."/>
            <person name="Plachetzki D.C."/>
            <person name="Zhai Y."/>
            <person name="Adamski M."/>
            <person name="Calcino A."/>
            <person name="Cummins S.F."/>
            <person name="Goodstein D.M."/>
            <person name="Harris C."/>
            <person name="Jackson D.J."/>
            <person name="Leys S.P."/>
            <person name="Shu S."/>
            <person name="Woodcroft B.J."/>
            <person name="Vervoort M."/>
            <person name="Kosik K.S."/>
            <person name="Manning G."/>
            <person name="Degnan B.M."/>
            <person name="Rokhsar D.S."/>
        </authorList>
    </citation>
    <scope>NUCLEOTIDE SEQUENCE [LARGE SCALE GENOMIC DNA]</scope>
</reference>
<accession>A0A1X7VE14</accession>
<organism evidence="12">
    <name type="scientific">Amphimedon queenslandica</name>
    <name type="common">Sponge</name>
    <dbReference type="NCBI Taxonomy" id="400682"/>
    <lineage>
        <taxon>Eukaryota</taxon>
        <taxon>Metazoa</taxon>
        <taxon>Porifera</taxon>
        <taxon>Demospongiae</taxon>
        <taxon>Heteroscleromorpha</taxon>
        <taxon>Haplosclerida</taxon>
        <taxon>Niphatidae</taxon>
        <taxon>Amphimedon</taxon>
    </lineage>
</organism>
<dbReference type="InterPro" id="IPR000795">
    <property type="entry name" value="T_Tr_GTP-bd_dom"/>
</dbReference>
<dbReference type="InterPro" id="IPR004161">
    <property type="entry name" value="EFTu-like_2"/>
</dbReference>
<dbReference type="InterPro" id="IPR005225">
    <property type="entry name" value="Small_GTP-bd"/>
</dbReference>
<dbReference type="GO" id="GO:0003924">
    <property type="term" value="F:GTPase activity"/>
    <property type="evidence" value="ECO:0007669"/>
    <property type="project" value="UniProtKB-UniRule"/>
</dbReference>
<dbReference type="PROSITE" id="PS00301">
    <property type="entry name" value="G_TR_1"/>
    <property type="match status" value="1"/>
</dbReference>
<dbReference type="GO" id="GO:0005525">
    <property type="term" value="F:GTP binding"/>
    <property type="evidence" value="ECO:0007669"/>
    <property type="project" value="UniProtKB-UniRule"/>
</dbReference>
<dbReference type="NCBIfam" id="NF009372">
    <property type="entry name" value="PRK12735.1"/>
    <property type="match status" value="1"/>
</dbReference>
<dbReference type="HAMAP" id="MF_00118_B">
    <property type="entry name" value="EF_Tu_B"/>
    <property type="match status" value="1"/>
</dbReference>
<evidence type="ECO:0000256" key="8">
    <source>
        <dbReference type="ARBA" id="ARBA00023134"/>
    </source>
</evidence>
<evidence type="ECO:0000256" key="4">
    <source>
        <dbReference type="ARBA" id="ARBA00022768"/>
    </source>
</evidence>
<dbReference type="SUPFAM" id="SSF50447">
    <property type="entry name" value="Translation proteins"/>
    <property type="match status" value="1"/>
</dbReference>
<dbReference type="SUPFAM" id="SSF52540">
    <property type="entry name" value="P-loop containing nucleoside triphosphate hydrolases"/>
    <property type="match status" value="1"/>
</dbReference>
<dbReference type="PROSITE" id="PS51722">
    <property type="entry name" value="G_TR_2"/>
    <property type="match status" value="1"/>
</dbReference>
<evidence type="ECO:0000256" key="3">
    <source>
        <dbReference type="ARBA" id="ARBA00022741"/>
    </source>
</evidence>
<dbReference type="GO" id="GO:0003746">
    <property type="term" value="F:translation elongation factor activity"/>
    <property type="evidence" value="ECO:0007669"/>
    <property type="project" value="UniProtKB-UniRule"/>
</dbReference>
<keyword evidence="7" id="KW-0496">Mitochondrion</keyword>
<dbReference type="InterPro" id="IPR041709">
    <property type="entry name" value="EF-Tu_GTP-bd"/>
</dbReference>
<comment type="function">
    <text evidence="10">This protein promotes the GTP-dependent binding of aminoacyl-tRNA to the A-site of ribosomes during protein biosynthesis.</text>
</comment>
<dbReference type="InterPro" id="IPR050055">
    <property type="entry name" value="EF-Tu_GTPase"/>
</dbReference>
<keyword evidence="4 10" id="KW-0251">Elongation factor</keyword>